<proteinExistence type="predicted"/>
<dbReference type="AlphaFoldDB" id="A0AAD1XS51"/>
<feature type="compositionally biased region" description="Basic and acidic residues" evidence="1">
    <location>
        <begin position="574"/>
        <end position="584"/>
    </location>
</feature>
<organism evidence="2 3">
    <name type="scientific">Euplotes crassus</name>
    <dbReference type="NCBI Taxonomy" id="5936"/>
    <lineage>
        <taxon>Eukaryota</taxon>
        <taxon>Sar</taxon>
        <taxon>Alveolata</taxon>
        <taxon>Ciliophora</taxon>
        <taxon>Intramacronucleata</taxon>
        <taxon>Spirotrichea</taxon>
        <taxon>Hypotrichia</taxon>
        <taxon>Euplotida</taxon>
        <taxon>Euplotidae</taxon>
        <taxon>Moneuplotes</taxon>
    </lineage>
</organism>
<evidence type="ECO:0000256" key="1">
    <source>
        <dbReference type="SAM" id="MobiDB-lite"/>
    </source>
</evidence>
<evidence type="ECO:0000313" key="3">
    <source>
        <dbReference type="Proteomes" id="UP001295684"/>
    </source>
</evidence>
<feature type="region of interest" description="Disordered" evidence="1">
    <location>
        <begin position="574"/>
        <end position="597"/>
    </location>
</feature>
<gene>
    <name evidence="2" type="ORF">ECRASSUSDP1_LOCUS19182</name>
</gene>
<evidence type="ECO:0000313" key="2">
    <source>
        <dbReference type="EMBL" id="CAI2377792.1"/>
    </source>
</evidence>
<feature type="compositionally biased region" description="Basic residues" evidence="1">
    <location>
        <begin position="471"/>
        <end position="493"/>
    </location>
</feature>
<dbReference type="EMBL" id="CAMPGE010019460">
    <property type="protein sequence ID" value="CAI2377792.1"/>
    <property type="molecule type" value="Genomic_DNA"/>
</dbReference>
<protein>
    <submittedName>
        <fullName evidence="2">Uncharacterized protein</fullName>
    </submittedName>
</protein>
<keyword evidence="3" id="KW-1185">Reference proteome</keyword>
<sequence>MKICRELVKKTSILMQHHLNLFKASSNKNSLQINNRKMSEQPIKSLSKAYSESLLTNGCKNRNSKLQKSTSQSSFSRDRSLRIRETSLDSQSVERMHTFNIKSTNISSKVLNTLKQITTGKKSFNKSSSIVSNQSNSSKCYYVEEPTGPLERNLSKTWPTLKDLLDKMRYFELLSQMSIKDRDKFLLSQDESKDLTNLLTSSGLRFQTIEEMRLLAKNSKGFAIRNSLGLQHSEDWIFNLNIGNVMFLAKMEDDELNYPTDRYHELNKDALLEKLILICSCYFCVATELRFLAMNKEIVKKDPSISSAHSDMWHAQGAFIAANFLPENCPLVDHLITSYDKYHLKYRKEDLAVSKKSFESLKSKEKKTIIKSKLLFKKPKTSKQSERNESTLGKSKSIKLLNLYVEKTNNIFPKKLQLKLSKKKKDPQSGKRVNQKSISKIKGATNIQYLSNKSTKRKNSNPKASSTRQSSSKKRKHSHKKVKNHCSRNKKSSLGKSITKGMDTIGFKIKLNNFIKETVTNSCTSKNKILNTKKSSINEQLLKKMTTGLASFASQFNKNVPKCMEIQHKLTEEENSHGDQELHHYKTRKKQSCQPKQINSNRNAITSLNSPSHSWINTFISNQEGNKALECKTSKPELKKKTKIKLFRAQMIEFQQLSSCRFPQQEMSV</sequence>
<feature type="region of interest" description="Disordered" evidence="1">
    <location>
        <begin position="418"/>
        <end position="497"/>
    </location>
</feature>
<accession>A0AAD1XS51</accession>
<feature type="compositionally biased region" description="Low complexity" evidence="1">
    <location>
        <begin position="64"/>
        <end position="75"/>
    </location>
</feature>
<name>A0AAD1XS51_EUPCR</name>
<feature type="region of interest" description="Disordered" evidence="1">
    <location>
        <begin position="60"/>
        <end position="81"/>
    </location>
</feature>
<dbReference type="Proteomes" id="UP001295684">
    <property type="component" value="Unassembled WGS sequence"/>
</dbReference>
<reference evidence="2" key="1">
    <citation type="submission" date="2023-07" db="EMBL/GenBank/DDBJ databases">
        <authorList>
            <consortium name="AG Swart"/>
            <person name="Singh M."/>
            <person name="Singh A."/>
            <person name="Seah K."/>
            <person name="Emmerich C."/>
        </authorList>
    </citation>
    <scope>NUCLEOTIDE SEQUENCE</scope>
    <source>
        <strain evidence="2">DP1</strain>
    </source>
</reference>
<comment type="caution">
    <text evidence="2">The sequence shown here is derived from an EMBL/GenBank/DDBJ whole genome shotgun (WGS) entry which is preliminary data.</text>
</comment>